<dbReference type="Proteomes" id="UP001152799">
    <property type="component" value="Chromosome 1"/>
</dbReference>
<evidence type="ECO:0000313" key="5">
    <source>
        <dbReference type="EMBL" id="CAH1122816.1"/>
    </source>
</evidence>
<proteinExistence type="inferred from homology"/>
<evidence type="ECO:0000313" key="6">
    <source>
        <dbReference type="Proteomes" id="UP001152799"/>
    </source>
</evidence>
<name>A0A9P0DCQ5_9CUCU</name>
<accession>A0A9P0DCQ5</accession>
<dbReference type="PROSITE" id="PS00329">
    <property type="entry name" value="HSP70_2"/>
    <property type="match status" value="1"/>
</dbReference>
<dbReference type="EMBL" id="OU892277">
    <property type="protein sequence ID" value="CAH1122816.1"/>
    <property type="molecule type" value="Genomic_DNA"/>
</dbReference>
<keyword evidence="6" id="KW-1185">Reference proteome</keyword>
<gene>
    <name evidence="5" type="ORF">CEUTPL_LOCUS1858</name>
</gene>
<keyword evidence="2 4" id="KW-0547">Nucleotide-binding</keyword>
<dbReference type="GO" id="GO:0005524">
    <property type="term" value="F:ATP binding"/>
    <property type="evidence" value="ECO:0007669"/>
    <property type="project" value="UniProtKB-KW"/>
</dbReference>
<evidence type="ECO:0000256" key="3">
    <source>
        <dbReference type="ARBA" id="ARBA00022840"/>
    </source>
</evidence>
<dbReference type="FunFam" id="2.60.34.10:FF:000006">
    <property type="entry name" value="Heat shock protein cognate 5"/>
    <property type="match status" value="1"/>
</dbReference>
<organism evidence="5 6">
    <name type="scientific">Ceutorhynchus assimilis</name>
    <name type="common">cabbage seed weevil</name>
    <dbReference type="NCBI Taxonomy" id="467358"/>
    <lineage>
        <taxon>Eukaryota</taxon>
        <taxon>Metazoa</taxon>
        <taxon>Ecdysozoa</taxon>
        <taxon>Arthropoda</taxon>
        <taxon>Hexapoda</taxon>
        <taxon>Insecta</taxon>
        <taxon>Pterygota</taxon>
        <taxon>Neoptera</taxon>
        <taxon>Endopterygota</taxon>
        <taxon>Coleoptera</taxon>
        <taxon>Polyphaga</taxon>
        <taxon>Cucujiformia</taxon>
        <taxon>Curculionidae</taxon>
        <taxon>Ceutorhynchinae</taxon>
        <taxon>Ceutorhynchus</taxon>
    </lineage>
</organism>
<dbReference type="Gene3D" id="3.30.30.30">
    <property type="match status" value="1"/>
</dbReference>
<sequence length="659" mass="73430">MLSVARVSTKIASQCLELSQNAVFTQKFNSLEKKRNVTPTACISPSCDQYHFNKIVERSITTSVVSLTKDDERLPVMPANKQTNSENAFYATRTLIGKEFKKLKRDITNVSYEIVTAGNGDVWVKGSDGKMYFPSEIGTFVLIQLKAYSNVKATNAVVIVPAHFNNLQTIKYAGIISGLNLLRVIYKPTAPTLAYYGMDKTVEEITAVYDLGSGTFNISILEIQKEFEDKSTNGGDFDYLLMKRLMSEFKKNRSLTRRKTQWPLNQINNNLEPSKMLALRLILKWGGAILARLVCDLFKRSISPYEQALIVDEDEEVEISEAEMGEAFIVGGVNAKPEVQEEIFGKPPSQAVSLDEVVAVGDVARFHDVTPMSLGIETLGGVFTRLVNKNTTIPSQHSQVFSTAADGQTRVKIKIFQGEHEKAANNKILGIFSLVGIPAAPRCVPQIEVTFGIDANGILHVSARDKETGKEQQIIVQSLGGFRRDGMVKNAEQYEQGKYKIGTIDQAEGRLHDTKIPMEEYKLQSHGEDGTKFEETSTVEEPAPKQFTSDIDANGTVQYGGLTEDEIANGKIDWIEAFNQAEKMIYGIETKMVKFKLQTPEEEGKFREKIREVDELLVKKDEHDVEFEKSLLKLSEMAFTKNASEGKSSSSQTQSQDRG</sequence>
<dbReference type="Gene3D" id="3.90.640.10">
    <property type="entry name" value="Actin, Chain A, domain 4"/>
    <property type="match status" value="1"/>
</dbReference>
<reference evidence="5" key="1">
    <citation type="submission" date="2022-01" db="EMBL/GenBank/DDBJ databases">
        <authorList>
            <person name="King R."/>
        </authorList>
    </citation>
    <scope>NUCLEOTIDE SEQUENCE</scope>
</reference>
<evidence type="ECO:0000256" key="2">
    <source>
        <dbReference type="ARBA" id="ARBA00022741"/>
    </source>
</evidence>
<dbReference type="InterPro" id="IPR043129">
    <property type="entry name" value="ATPase_NBD"/>
</dbReference>
<evidence type="ECO:0000256" key="4">
    <source>
        <dbReference type="RuleBase" id="RU003322"/>
    </source>
</evidence>
<dbReference type="InterPro" id="IPR013126">
    <property type="entry name" value="Hsp_70_fam"/>
</dbReference>
<dbReference type="Pfam" id="PF00012">
    <property type="entry name" value="HSP70"/>
    <property type="match status" value="2"/>
</dbReference>
<dbReference type="AlphaFoldDB" id="A0A9P0DCQ5"/>
<dbReference type="Gene3D" id="3.30.420.40">
    <property type="match status" value="2"/>
</dbReference>
<dbReference type="InterPro" id="IPR018181">
    <property type="entry name" value="Heat_shock_70_CS"/>
</dbReference>
<dbReference type="GO" id="GO:0140662">
    <property type="term" value="F:ATP-dependent protein folding chaperone"/>
    <property type="evidence" value="ECO:0007669"/>
    <property type="project" value="InterPro"/>
</dbReference>
<dbReference type="SUPFAM" id="SSF53067">
    <property type="entry name" value="Actin-like ATPase domain"/>
    <property type="match status" value="2"/>
</dbReference>
<dbReference type="PRINTS" id="PR00301">
    <property type="entry name" value="HEATSHOCK70"/>
</dbReference>
<protein>
    <submittedName>
        <fullName evidence="5">Uncharacterized protein</fullName>
    </submittedName>
</protein>
<dbReference type="PANTHER" id="PTHR19375">
    <property type="entry name" value="HEAT SHOCK PROTEIN 70KDA"/>
    <property type="match status" value="1"/>
</dbReference>
<dbReference type="InterPro" id="IPR029047">
    <property type="entry name" value="HSP70_peptide-bd_sf"/>
</dbReference>
<keyword evidence="3 4" id="KW-0067">ATP-binding</keyword>
<comment type="similarity">
    <text evidence="1 4">Belongs to the heat shock protein 70 family.</text>
</comment>
<dbReference type="Gene3D" id="2.60.34.10">
    <property type="entry name" value="Substrate Binding Domain Of DNAk, Chain A, domain 1"/>
    <property type="match status" value="1"/>
</dbReference>
<dbReference type="SUPFAM" id="SSF100920">
    <property type="entry name" value="Heat shock protein 70kD (HSP70), peptide-binding domain"/>
    <property type="match status" value="1"/>
</dbReference>
<dbReference type="OrthoDB" id="2401965at2759"/>
<evidence type="ECO:0000256" key="1">
    <source>
        <dbReference type="ARBA" id="ARBA00007381"/>
    </source>
</evidence>